<feature type="domain" description="Mtf2-like C-terminal" evidence="2">
    <location>
        <begin position="166"/>
        <end position="353"/>
    </location>
</feature>
<feature type="region of interest" description="Disordered" evidence="1">
    <location>
        <begin position="123"/>
        <end position="144"/>
    </location>
</feature>
<feature type="compositionally biased region" description="Polar residues" evidence="1">
    <location>
        <begin position="211"/>
        <end position="220"/>
    </location>
</feature>
<name>A0A0C9ZPA6_9AGAM</name>
<dbReference type="EMBL" id="KN833694">
    <property type="protein sequence ID" value="KIK27879.1"/>
    <property type="molecule type" value="Genomic_DNA"/>
</dbReference>
<sequence length="475" mass="52949">MLRPCRYRRLASLVRTTRRAFSTDAHSNGASSESIFTTTESPWDHVFADIDSVRPLPPASARGSSRLSGRSAASSSNVASNSSIVGRPGKARRQAMTAQEISAFDEMFNMIFNAVSDRQAASKSSSQSFGHQLPSIGPSSSTAPLNNIFRTLRRHSSRVRWTTASDEELDRKKEEMELCDTDQELLEWAEREVFSMSQKYLEDAKKVLGTANASDKSSPSDVKDGETPESTTASAQIPPLQPPTYPYLLAHLMKLFRTTYANPSLSLCIFTHASRLSIPSYVFGCTAPAYNELIQAKWEGWADLPGIYTALEEMRLNGVRGDGLTKSIIEKIRREVAEARPFPMCGESDPAMHSSDANLVARRLWVDLGETEVVRILTRIEQLTLKETVRRPRSSRAFFSRESWKTDILDPETKRDGWEFDSWSRPKSNGKKSQQKTSGEGQEALLSDVHSGPRSTDSSRDWLGLLDLDCNSAHR</sequence>
<protein>
    <recommendedName>
        <fullName evidence="2">Mtf2-like C-terminal domain-containing protein</fullName>
    </recommendedName>
</protein>
<keyword evidence="4" id="KW-1185">Reference proteome</keyword>
<dbReference type="PANTHER" id="PTHR39468:SF1">
    <property type="entry name" value="MTF2-LIKE C-TERMINAL DOMAIN-CONTAINING PROTEIN"/>
    <property type="match status" value="1"/>
</dbReference>
<evidence type="ECO:0000313" key="4">
    <source>
        <dbReference type="Proteomes" id="UP000054018"/>
    </source>
</evidence>
<dbReference type="Proteomes" id="UP000054018">
    <property type="component" value="Unassembled WGS sequence"/>
</dbReference>
<evidence type="ECO:0000313" key="3">
    <source>
        <dbReference type="EMBL" id="KIK27879.1"/>
    </source>
</evidence>
<proteinExistence type="predicted"/>
<organism evidence="3 4">
    <name type="scientific">Pisolithus microcarpus 441</name>
    <dbReference type="NCBI Taxonomy" id="765257"/>
    <lineage>
        <taxon>Eukaryota</taxon>
        <taxon>Fungi</taxon>
        <taxon>Dikarya</taxon>
        <taxon>Basidiomycota</taxon>
        <taxon>Agaricomycotina</taxon>
        <taxon>Agaricomycetes</taxon>
        <taxon>Agaricomycetidae</taxon>
        <taxon>Boletales</taxon>
        <taxon>Sclerodermatineae</taxon>
        <taxon>Pisolithaceae</taxon>
        <taxon>Pisolithus</taxon>
    </lineage>
</organism>
<gene>
    <name evidence="3" type="ORF">PISMIDRAFT_674180</name>
</gene>
<dbReference type="OrthoDB" id="2444174at2759"/>
<evidence type="ECO:0000256" key="1">
    <source>
        <dbReference type="SAM" id="MobiDB-lite"/>
    </source>
</evidence>
<feature type="region of interest" description="Disordered" evidence="1">
    <location>
        <begin position="55"/>
        <end position="93"/>
    </location>
</feature>
<dbReference type="InterPro" id="IPR043837">
    <property type="entry name" value="Mtf2-like_C"/>
</dbReference>
<dbReference type="STRING" id="765257.A0A0C9ZPA6"/>
<dbReference type="PANTHER" id="PTHR39468">
    <property type="entry name" value="CHROMOSOME 7, WHOLE GENOME SHOTGUN SEQUENCE"/>
    <property type="match status" value="1"/>
</dbReference>
<dbReference type="InterPro" id="IPR040009">
    <property type="entry name" value="Mtf2/C5D6.12-like"/>
</dbReference>
<dbReference type="AlphaFoldDB" id="A0A0C9ZPA6"/>
<dbReference type="Pfam" id="PF19189">
    <property type="entry name" value="Mtf2"/>
    <property type="match status" value="1"/>
</dbReference>
<dbReference type="GO" id="GO:0005739">
    <property type="term" value="C:mitochondrion"/>
    <property type="evidence" value="ECO:0007669"/>
    <property type="project" value="InterPro"/>
</dbReference>
<accession>A0A0C9ZPA6</accession>
<reference evidence="4" key="2">
    <citation type="submission" date="2015-01" db="EMBL/GenBank/DDBJ databases">
        <title>Evolutionary Origins and Diversification of the Mycorrhizal Mutualists.</title>
        <authorList>
            <consortium name="DOE Joint Genome Institute"/>
            <consortium name="Mycorrhizal Genomics Consortium"/>
            <person name="Kohler A."/>
            <person name="Kuo A."/>
            <person name="Nagy L.G."/>
            <person name="Floudas D."/>
            <person name="Copeland A."/>
            <person name="Barry K.W."/>
            <person name="Cichocki N."/>
            <person name="Veneault-Fourrey C."/>
            <person name="LaButti K."/>
            <person name="Lindquist E.A."/>
            <person name="Lipzen A."/>
            <person name="Lundell T."/>
            <person name="Morin E."/>
            <person name="Murat C."/>
            <person name="Riley R."/>
            <person name="Ohm R."/>
            <person name="Sun H."/>
            <person name="Tunlid A."/>
            <person name="Henrissat B."/>
            <person name="Grigoriev I.V."/>
            <person name="Hibbett D.S."/>
            <person name="Martin F."/>
        </authorList>
    </citation>
    <scope>NUCLEOTIDE SEQUENCE [LARGE SCALE GENOMIC DNA]</scope>
    <source>
        <strain evidence="4">441</strain>
    </source>
</reference>
<feature type="compositionally biased region" description="Low complexity" evidence="1">
    <location>
        <begin position="59"/>
        <end position="83"/>
    </location>
</feature>
<evidence type="ECO:0000259" key="2">
    <source>
        <dbReference type="Pfam" id="PF19189"/>
    </source>
</evidence>
<reference evidence="3 4" key="1">
    <citation type="submission" date="2014-04" db="EMBL/GenBank/DDBJ databases">
        <authorList>
            <consortium name="DOE Joint Genome Institute"/>
            <person name="Kuo A."/>
            <person name="Kohler A."/>
            <person name="Costa M.D."/>
            <person name="Nagy L.G."/>
            <person name="Floudas D."/>
            <person name="Copeland A."/>
            <person name="Barry K.W."/>
            <person name="Cichocki N."/>
            <person name="Veneault-Fourrey C."/>
            <person name="LaButti K."/>
            <person name="Lindquist E.A."/>
            <person name="Lipzen A."/>
            <person name="Lundell T."/>
            <person name="Morin E."/>
            <person name="Murat C."/>
            <person name="Sun H."/>
            <person name="Tunlid A."/>
            <person name="Henrissat B."/>
            <person name="Grigoriev I.V."/>
            <person name="Hibbett D.S."/>
            <person name="Martin F."/>
            <person name="Nordberg H.P."/>
            <person name="Cantor M.N."/>
            <person name="Hua S.X."/>
        </authorList>
    </citation>
    <scope>NUCLEOTIDE SEQUENCE [LARGE SCALE GENOMIC DNA]</scope>
    <source>
        <strain evidence="3 4">441</strain>
    </source>
</reference>
<feature type="region of interest" description="Disordered" evidence="1">
    <location>
        <begin position="419"/>
        <end position="459"/>
    </location>
</feature>
<dbReference type="HOGENOM" id="CLU_039423_0_0_1"/>
<feature type="region of interest" description="Disordered" evidence="1">
    <location>
        <begin position="210"/>
        <end position="239"/>
    </location>
</feature>